<dbReference type="AlphaFoldDB" id="A0A7D6GKI8"/>
<evidence type="ECO:0000259" key="2">
    <source>
        <dbReference type="PROSITE" id="PS50975"/>
    </source>
</evidence>
<dbReference type="SUPFAM" id="SSF56059">
    <property type="entry name" value="Glutathione synthetase ATP-binding domain-like"/>
    <property type="match status" value="1"/>
</dbReference>
<dbReference type="Gene3D" id="3.30.470.20">
    <property type="entry name" value="ATP-grasp fold, B domain"/>
    <property type="match status" value="1"/>
</dbReference>
<dbReference type="Pfam" id="PF02786">
    <property type="entry name" value="CPSase_L_D2"/>
    <property type="match status" value="1"/>
</dbReference>
<organism evidence="3">
    <name type="scientific">Micromonospora carbonacea</name>
    <dbReference type="NCBI Taxonomy" id="47853"/>
    <lineage>
        <taxon>Bacteria</taxon>
        <taxon>Bacillati</taxon>
        <taxon>Actinomycetota</taxon>
        <taxon>Actinomycetes</taxon>
        <taxon>Micromonosporales</taxon>
        <taxon>Micromonosporaceae</taxon>
        <taxon>Micromonospora</taxon>
    </lineage>
</organism>
<dbReference type="GO" id="GO:0005524">
    <property type="term" value="F:ATP binding"/>
    <property type="evidence" value="ECO:0007669"/>
    <property type="project" value="UniProtKB-UniRule"/>
</dbReference>
<dbReference type="EMBL" id="CP058905">
    <property type="protein sequence ID" value="QLK00948.1"/>
    <property type="molecule type" value="Genomic_DNA"/>
</dbReference>
<proteinExistence type="predicted"/>
<feature type="domain" description="ATP-grasp" evidence="2">
    <location>
        <begin position="168"/>
        <end position="375"/>
    </location>
</feature>
<dbReference type="InterPro" id="IPR005479">
    <property type="entry name" value="CPAse_ATP-bd"/>
</dbReference>
<dbReference type="InterPro" id="IPR011761">
    <property type="entry name" value="ATP-grasp"/>
</dbReference>
<dbReference type="PROSITE" id="PS50975">
    <property type="entry name" value="ATP_GRASP"/>
    <property type="match status" value="1"/>
</dbReference>
<gene>
    <name evidence="3" type="ORF">HZU44_13725</name>
</gene>
<dbReference type="InterPro" id="IPR040754">
    <property type="entry name" value="PreAtp-grasp"/>
</dbReference>
<evidence type="ECO:0000256" key="1">
    <source>
        <dbReference type="PROSITE-ProRule" id="PRU00409"/>
    </source>
</evidence>
<keyword evidence="1" id="KW-0547">Nucleotide-binding</keyword>
<keyword evidence="1" id="KW-0067">ATP-binding</keyword>
<accession>A0A7D6GKI8</accession>
<dbReference type="GO" id="GO:0046872">
    <property type="term" value="F:metal ion binding"/>
    <property type="evidence" value="ECO:0007669"/>
    <property type="project" value="InterPro"/>
</dbReference>
<dbReference type="Pfam" id="PF18604">
    <property type="entry name" value="PreAtp-grasp"/>
    <property type="match status" value="1"/>
</dbReference>
<evidence type="ECO:0000313" key="3">
    <source>
        <dbReference type="EMBL" id="QLK00948.1"/>
    </source>
</evidence>
<protein>
    <submittedName>
        <fullName evidence="3">ATP-grasp domain-containing protein</fullName>
    </submittedName>
</protein>
<reference evidence="3" key="1">
    <citation type="submission" date="2020-08" db="EMBL/GenBank/DDBJ databases">
        <title>A bifunctional nitrone conjugated secondary metabolite targeting the ribosome.</title>
        <authorList>
            <person name="Limbrick E.M."/>
            <person name="Graf M."/>
            <person name="Derewacz D.K."/>
            <person name="Nguyen F."/>
            <person name="Spraggins J.M."/>
            <person name="Wieland M."/>
            <person name="Ynigez-Gutierrez A.E."/>
            <person name="Reisman B.J."/>
            <person name="Zinshteyn B."/>
            <person name="McCulloch K."/>
            <person name="Iverson T.M."/>
            <person name="Green R."/>
            <person name="Wilson D.N."/>
            <person name="Bachmann B.O."/>
        </authorList>
    </citation>
    <scope>NUCLEOTIDE SEQUENCE</scope>
    <source>
        <strain evidence="3">Africana</strain>
    </source>
</reference>
<sequence>MAETPPDFLGRIRSALGAPGPLVLLGNFEVEDQWAREQPGLPRLSSAGSRAVVNRMDEFALLLGDAGDTVVLKAAPDPDYLAYLHELELPVPRVLACGTHDAQQTVTEDVLADPRLVDELRLLAAGGARLWPHGVSAVEEKLAEATGLPLCAPDARLCIRVNSKIYSRRIGDELGLRQPMGWACDTLDELEEIAGPVADLLAAGRRVAVKDALGVSGRGITLVENVRRFERLCRMILARERRAGSSRADVVVEEWVAKETDLNYQVTVGRDGTVHLDFVKEAITEGGVHKGHRIPARLSRVQAAELAEVAAAVGARLHRDGYFGVAGIDAMIDPDGRLYPLVEINARNNMSTYQVGIQERLIEPDAVALARHYPLRLHQPVAFHRLWSVLGELRFERRTGTGFLVNNFATMNAAGPLPGDDRDEAAHPTFDGRLYGLVIGRSADEVAELDRRVGERVAELVGGAA</sequence>
<name>A0A7D6GKI8_9ACTN</name>